<sequence length="253" mass="28294">MGRCCWITKDMIERKINPDVVTFSALIDAFVKEGKLLEAEKLYEEMIKESLDEAKQMFALMVSKDCLPNVVTYSTLINGFCKCKRVEDAMELFREMSQRGLVGDTVTYNTLIQGFFQAGDCDNAQASFQTDGFLRVPPDIWTYNILLDGLCKNGKLESIGHIPGYAKEIRVERFKGGSKCLVQENERRGPLPNSGTYNTLIRARLRDGDKAASAELINEMKSCGFAADASTFGLVTKMLSDGRLNKSFLDMLS</sequence>
<comment type="caution">
    <text evidence="4">The sequence shown here is derived from an EMBL/GenBank/DDBJ whole genome shotgun (WGS) entry which is preliminary data.</text>
</comment>
<evidence type="ECO:0008006" key="6">
    <source>
        <dbReference type="Google" id="ProtNLM"/>
    </source>
</evidence>
<name>A0A6D2J3Q1_9BRAS</name>
<comment type="similarity">
    <text evidence="1">Belongs to the PPR family. P subfamily.</text>
</comment>
<accession>A0A6D2J3Q1</accession>
<dbReference type="Proteomes" id="UP000467841">
    <property type="component" value="Unassembled WGS sequence"/>
</dbReference>
<feature type="repeat" description="PPR" evidence="3">
    <location>
        <begin position="69"/>
        <end position="103"/>
    </location>
</feature>
<feature type="repeat" description="PPR" evidence="3">
    <location>
        <begin position="104"/>
        <end position="138"/>
    </location>
</feature>
<feature type="repeat" description="PPR" evidence="3">
    <location>
        <begin position="193"/>
        <end position="227"/>
    </location>
</feature>
<keyword evidence="5" id="KW-1185">Reference proteome</keyword>
<evidence type="ECO:0000256" key="1">
    <source>
        <dbReference type="ARBA" id="ARBA00007626"/>
    </source>
</evidence>
<reference evidence="4" key="1">
    <citation type="submission" date="2020-01" db="EMBL/GenBank/DDBJ databases">
        <authorList>
            <person name="Mishra B."/>
        </authorList>
    </citation>
    <scope>NUCLEOTIDE SEQUENCE [LARGE SCALE GENOMIC DNA]</scope>
</reference>
<dbReference type="AlphaFoldDB" id="A0A6D2J3Q1"/>
<dbReference type="Pfam" id="PF13812">
    <property type="entry name" value="PPR_3"/>
    <property type="match status" value="1"/>
</dbReference>
<dbReference type="PANTHER" id="PTHR47941">
    <property type="entry name" value="PENTATRICOPEPTIDE REPEAT-CONTAINING PROTEIN 3, MITOCHONDRIAL"/>
    <property type="match status" value="1"/>
</dbReference>
<organism evidence="4 5">
    <name type="scientific">Microthlaspi erraticum</name>
    <dbReference type="NCBI Taxonomy" id="1685480"/>
    <lineage>
        <taxon>Eukaryota</taxon>
        <taxon>Viridiplantae</taxon>
        <taxon>Streptophyta</taxon>
        <taxon>Embryophyta</taxon>
        <taxon>Tracheophyta</taxon>
        <taxon>Spermatophyta</taxon>
        <taxon>Magnoliopsida</taxon>
        <taxon>eudicotyledons</taxon>
        <taxon>Gunneridae</taxon>
        <taxon>Pentapetalae</taxon>
        <taxon>rosids</taxon>
        <taxon>malvids</taxon>
        <taxon>Brassicales</taxon>
        <taxon>Brassicaceae</taxon>
        <taxon>Coluteocarpeae</taxon>
        <taxon>Microthlaspi</taxon>
    </lineage>
</organism>
<evidence type="ECO:0000313" key="4">
    <source>
        <dbReference type="EMBL" id="CAA7034179.1"/>
    </source>
</evidence>
<dbReference type="EMBL" id="CACVBM020001142">
    <property type="protein sequence ID" value="CAA7034179.1"/>
    <property type="molecule type" value="Genomic_DNA"/>
</dbReference>
<gene>
    <name evidence="4" type="ORF">MERR_LOCUS21414</name>
</gene>
<feature type="repeat" description="PPR" evidence="3">
    <location>
        <begin position="19"/>
        <end position="53"/>
    </location>
</feature>
<dbReference type="InterPro" id="IPR002885">
    <property type="entry name" value="PPR_rpt"/>
</dbReference>
<dbReference type="NCBIfam" id="TIGR00756">
    <property type="entry name" value="PPR"/>
    <property type="match status" value="4"/>
</dbReference>
<dbReference type="Pfam" id="PF13041">
    <property type="entry name" value="PPR_2"/>
    <property type="match status" value="1"/>
</dbReference>
<dbReference type="InterPro" id="IPR011990">
    <property type="entry name" value="TPR-like_helical_dom_sf"/>
</dbReference>
<protein>
    <recommendedName>
        <fullName evidence="6">Pentacotripeptide-repeat region of PRORP domain-containing protein</fullName>
    </recommendedName>
</protein>
<dbReference type="OrthoDB" id="1093964at2759"/>
<evidence type="ECO:0000313" key="5">
    <source>
        <dbReference type="Proteomes" id="UP000467841"/>
    </source>
</evidence>
<evidence type="ECO:0000256" key="3">
    <source>
        <dbReference type="PROSITE-ProRule" id="PRU00708"/>
    </source>
</evidence>
<dbReference type="Pfam" id="PF12854">
    <property type="entry name" value="PPR_1"/>
    <property type="match status" value="2"/>
</dbReference>
<proteinExistence type="inferred from homology"/>
<keyword evidence="2" id="KW-0677">Repeat</keyword>
<dbReference type="Gene3D" id="1.25.40.10">
    <property type="entry name" value="Tetratricopeptide repeat domain"/>
    <property type="match status" value="3"/>
</dbReference>
<evidence type="ECO:0000256" key="2">
    <source>
        <dbReference type="ARBA" id="ARBA00022737"/>
    </source>
</evidence>
<dbReference type="PROSITE" id="PS51375">
    <property type="entry name" value="PPR"/>
    <property type="match status" value="4"/>
</dbReference>